<evidence type="ECO:0000256" key="1">
    <source>
        <dbReference type="SAM" id="MobiDB-lite"/>
    </source>
</evidence>
<feature type="compositionally biased region" description="Basic residues" evidence="1">
    <location>
        <begin position="106"/>
        <end position="121"/>
    </location>
</feature>
<sequence>MAAVLEIPQFLARSQALEARLRAVLPEYTLLYEQYEKVRNEALPENYPVPGGAPEVNMVAADHFEAQVDAAFAGIMDVIEQICAVNNPVNNSNGNENENGNNMGGGRRRRKRRSRKIRRNK</sequence>
<protein>
    <submittedName>
        <fullName evidence="2">Uncharacterized protein</fullName>
    </submittedName>
</protein>
<reference evidence="2" key="1">
    <citation type="journal article" date="2020" name="Nature">
        <title>Giant virus diversity and host interactions through global metagenomics.</title>
        <authorList>
            <person name="Schulz F."/>
            <person name="Roux S."/>
            <person name="Paez-Espino D."/>
            <person name="Jungbluth S."/>
            <person name="Walsh D.A."/>
            <person name="Denef V.J."/>
            <person name="McMahon K.D."/>
            <person name="Konstantinidis K.T."/>
            <person name="Eloe-Fadrosh E.A."/>
            <person name="Kyrpides N.C."/>
            <person name="Woyke T."/>
        </authorList>
    </citation>
    <scope>NUCLEOTIDE SEQUENCE</scope>
    <source>
        <strain evidence="2">GVMAG-S-1101182-85</strain>
    </source>
</reference>
<dbReference type="AlphaFoldDB" id="A0A6C0KBG4"/>
<organism evidence="2">
    <name type="scientific">viral metagenome</name>
    <dbReference type="NCBI Taxonomy" id="1070528"/>
    <lineage>
        <taxon>unclassified sequences</taxon>
        <taxon>metagenomes</taxon>
        <taxon>organismal metagenomes</taxon>
    </lineage>
</organism>
<accession>A0A6C0KBG4</accession>
<feature type="compositionally biased region" description="Low complexity" evidence="1">
    <location>
        <begin position="90"/>
        <end position="101"/>
    </location>
</feature>
<feature type="region of interest" description="Disordered" evidence="1">
    <location>
        <begin position="87"/>
        <end position="121"/>
    </location>
</feature>
<name>A0A6C0KBG4_9ZZZZ</name>
<evidence type="ECO:0000313" key="2">
    <source>
        <dbReference type="EMBL" id="QHU14170.1"/>
    </source>
</evidence>
<dbReference type="EMBL" id="MN740832">
    <property type="protein sequence ID" value="QHU14170.1"/>
    <property type="molecule type" value="Genomic_DNA"/>
</dbReference>
<proteinExistence type="predicted"/>